<dbReference type="Proteomes" id="UP000095347">
    <property type="component" value="Unassembled WGS sequence"/>
</dbReference>
<dbReference type="PANTHER" id="PTHR33992:SF1">
    <property type="entry name" value="RIBONUCLEASE P PROTEIN COMPONENT"/>
    <property type="match status" value="1"/>
</dbReference>
<dbReference type="SUPFAM" id="SSF54211">
    <property type="entry name" value="Ribosomal protein S5 domain 2-like"/>
    <property type="match status" value="1"/>
</dbReference>
<dbReference type="GO" id="GO:0001682">
    <property type="term" value="P:tRNA 5'-leader removal"/>
    <property type="evidence" value="ECO:0007669"/>
    <property type="project" value="UniProtKB-UniRule"/>
</dbReference>
<name>A0A1E5QBA0_9PROT</name>
<evidence type="ECO:0000313" key="8">
    <source>
        <dbReference type="EMBL" id="OEJ69247.1"/>
    </source>
</evidence>
<keyword evidence="5 6" id="KW-0694">RNA-binding</keyword>
<organism evidence="8 9">
    <name type="scientific">Magnetovibrio blakemorei</name>
    <dbReference type="NCBI Taxonomy" id="28181"/>
    <lineage>
        <taxon>Bacteria</taxon>
        <taxon>Pseudomonadati</taxon>
        <taxon>Pseudomonadota</taxon>
        <taxon>Alphaproteobacteria</taxon>
        <taxon>Rhodospirillales</taxon>
        <taxon>Magnetovibrionaceae</taxon>
        <taxon>Magnetovibrio</taxon>
    </lineage>
</organism>
<protein>
    <recommendedName>
        <fullName evidence="6 7">Ribonuclease P protein component</fullName>
        <shortName evidence="6">RNase P protein</shortName>
        <shortName evidence="6">RNaseP protein</shortName>
        <ecNumber evidence="6 7">3.1.26.5</ecNumber>
    </recommendedName>
    <alternativeName>
        <fullName evidence="6">Protein C5</fullName>
    </alternativeName>
</protein>
<dbReference type="PANTHER" id="PTHR33992">
    <property type="entry name" value="RIBONUCLEASE P PROTEIN COMPONENT"/>
    <property type="match status" value="1"/>
</dbReference>
<gene>
    <name evidence="6" type="primary">rnpA</name>
    <name evidence="8" type="ORF">BEN30_03960</name>
</gene>
<comment type="catalytic activity">
    <reaction evidence="6">
        <text>Endonucleolytic cleavage of RNA, removing 5'-extranucleotides from tRNA precursor.</text>
        <dbReference type="EC" id="3.1.26.5"/>
    </reaction>
</comment>
<evidence type="ECO:0000313" key="9">
    <source>
        <dbReference type="Proteomes" id="UP000095347"/>
    </source>
</evidence>
<dbReference type="InterPro" id="IPR020568">
    <property type="entry name" value="Ribosomal_Su5_D2-typ_SF"/>
</dbReference>
<reference evidence="9" key="1">
    <citation type="submission" date="2016-07" db="EMBL/GenBank/DDBJ databases">
        <authorList>
            <person name="Florea S."/>
            <person name="Webb J.S."/>
            <person name="Jaromczyk J."/>
            <person name="Schardl C.L."/>
        </authorList>
    </citation>
    <scope>NUCLEOTIDE SEQUENCE [LARGE SCALE GENOMIC DNA]</scope>
    <source>
        <strain evidence="9">MV-1</strain>
    </source>
</reference>
<dbReference type="HAMAP" id="MF_00227">
    <property type="entry name" value="RNase_P"/>
    <property type="match status" value="1"/>
</dbReference>
<keyword evidence="4 6" id="KW-0378">Hydrolase</keyword>
<evidence type="ECO:0000256" key="4">
    <source>
        <dbReference type="ARBA" id="ARBA00022801"/>
    </source>
</evidence>
<dbReference type="STRING" id="28181.BEN30_03960"/>
<evidence type="ECO:0000256" key="3">
    <source>
        <dbReference type="ARBA" id="ARBA00022759"/>
    </source>
</evidence>
<dbReference type="AlphaFoldDB" id="A0A1E5QBA0"/>
<evidence type="ECO:0000256" key="6">
    <source>
        <dbReference type="HAMAP-Rule" id="MF_00227"/>
    </source>
</evidence>
<accession>A0A1E5QBA0</accession>
<dbReference type="InterPro" id="IPR014721">
    <property type="entry name" value="Ribsml_uS5_D2-typ_fold_subgr"/>
</dbReference>
<keyword evidence="9" id="KW-1185">Reference proteome</keyword>
<evidence type="ECO:0000256" key="7">
    <source>
        <dbReference type="NCBIfam" id="TIGR00188"/>
    </source>
</evidence>
<dbReference type="Pfam" id="PF00825">
    <property type="entry name" value="Ribonuclease_P"/>
    <property type="match status" value="1"/>
</dbReference>
<comment type="function">
    <text evidence="6">RNaseP catalyzes the removal of the 5'-leader sequence from pre-tRNA to produce the mature 5'-terminus. It can also cleave other RNA substrates such as 4.5S RNA. The protein component plays an auxiliary but essential role in vivo by binding to the 5'-leader sequence and broadening the substrate specificity of the ribozyme.</text>
</comment>
<comment type="similarity">
    <text evidence="6">Belongs to the RnpA family.</text>
</comment>
<dbReference type="GO" id="GO:0030677">
    <property type="term" value="C:ribonuclease P complex"/>
    <property type="evidence" value="ECO:0007669"/>
    <property type="project" value="TreeGrafter"/>
</dbReference>
<evidence type="ECO:0000256" key="5">
    <source>
        <dbReference type="ARBA" id="ARBA00022884"/>
    </source>
</evidence>
<dbReference type="EC" id="3.1.26.5" evidence="6 7"/>
<dbReference type="NCBIfam" id="TIGR00188">
    <property type="entry name" value="rnpA"/>
    <property type="match status" value="1"/>
</dbReference>
<evidence type="ECO:0000256" key="1">
    <source>
        <dbReference type="ARBA" id="ARBA00022694"/>
    </source>
</evidence>
<proteinExistence type="inferred from homology"/>
<keyword evidence="2 6" id="KW-0540">Nuclease</keyword>
<dbReference type="EMBL" id="MCGG01000008">
    <property type="protein sequence ID" value="OEJ69247.1"/>
    <property type="molecule type" value="Genomic_DNA"/>
</dbReference>
<dbReference type="GO" id="GO:0042781">
    <property type="term" value="F:3'-tRNA processing endoribonuclease activity"/>
    <property type="evidence" value="ECO:0007669"/>
    <property type="project" value="TreeGrafter"/>
</dbReference>
<comment type="subunit">
    <text evidence="6">Consists of a catalytic RNA component (M1 or rnpB) and a protein subunit.</text>
</comment>
<keyword evidence="1 6" id="KW-0819">tRNA processing</keyword>
<sequence length="172" mass="18829">MASAAVWQPLAVAAFWQHAAPKAVSACPLNSRDMGPRIERLKKRPEFLRVAATRKKWAAPGFILQVKSHPANAHAARTDGFLRVGFTVSKKVGNSVERNRAKRRLRALAAEILPEHAAAGFDLVLIGRRATLTRPYAQLVDDLLKALKKMGIATPITTQVTTQTTTQTEDAQ</sequence>
<dbReference type="GO" id="GO:0004526">
    <property type="term" value="F:ribonuclease P activity"/>
    <property type="evidence" value="ECO:0007669"/>
    <property type="project" value="UniProtKB-UniRule"/>
</dbReference>
<dbReference type="InterPro" id="IPR000100">
    <property type="entry name" value="RNase_P"/>
</dbReference>
<comment type="caution">
    <text evidence="8">The sequence shown here is derived from an EMBL/GenBank/DDBJ whole genome shotgun (WGS) entry which is preliminary data.</text>
</comment>
<dbReference type="Gene3D" id="3.30.230.10">
    <property type="match status" value="1"/>
</dbReference>
<evidence type="ECO:0000256" key="2">
    <source>
        <dbReference type="ARBA" id="ARBA00022722"/>
    </source>
</evidence>
<keyword evidence="3 6" id="KW-0255">Endonuclease</keyword>
<dbReference type="GO" id="GO:0000049">
    <property type="term" value="F:tRNA binding"/>
    <property type="evidence" value="ECO:0007669"/>
    <property type="project" value="UniProtKB-UniRule"/>
</dbReference>